<name>A0ABT8ANW3_9HYPH</name>
<dbReference type="RefSeq" id="WP_238290157.1">
    <property type="nucleotide sequence ID" value="NZ_BPQS01000020.1"/>
</dbReference>
<sequence>MSQGDWISLSAAYKLAVKYFESSSTAELKIIDAMRRQSIRMNGEYYIGDKYHPETKLAPDYAFTKGSMIWHENRIEHKISSWNEALGAPNYLHLGNFHRVQLSAADIESIWPGLFVESPVENKEMVDQPPKPPVKGKGGVLPTYDWEKYLIEAAAFIYENSTKKGEAAVFRHLWNKFGGKDAGPSRSQMQTHITPLIRRLKEIDDG</sequence>
<keyword evidence="2" id="KW-1185">Reference proteome</keyword>
<reference evidence="2" key="1">
    <citation type="journal article" date="2019" name="Int. J. Syst. Evol. Microbiol.">
        <title>The Global Catalogue of Microorganisms (GCM) 10K type strain sequencing project: providing services to taxonomists for standard genome sequencing and annotation.</title>
        <authorList>
            <consortium name="The Broad Institute Genomics Platform"/>
            <consortium name="The Broad Institute Genome Sequencing Center for Infectious Disease"/>
            <person name="Wu L."/>
            <person name="Ma J."/>
        </authorList>
    </citation>
    <scope>NUCLEOTIDE SEQUENCE [LARGE SCALE GENOMIC DNA]</scope>
    <source>
        <strain evidence="2">CECT 7806</strain>
    </source>
</reference>
<evidence type="ECO:0000313" key="1">
    <source>
        <dbReference type="EMBL" id="MDN3571455.1"/>
    </source>
</evidence>
<dbReference type="EMBL" id="JAUFPT010000037">
    <property type="protein sequence ID" value="MDN3571455.1"/>
    <property type="molecule type" value="Genomic_DNA"/>
</dbReference>
<gene>
    <name evidence="1" type="ORF">QWZ18_12590</name>
</gene>
<organism evidence="1 2">
    <name type="scientific">Methylobacterium longum</name>
    <dbReference type="NCBI Taxonomy" id="767694"/>
    <lineage>
        <taxon>Bacteria</taxon>
        <taxon>Pseudomonadati</taxon>
        <taxon>Pseudomonadota</taxon>
        <taxon>Alphaproteobacteria</taxon>
        <taxon>Hyphomicrobiales</taxon>
        <taxon>Methylobacteriaceae</taxon>
        <taxon>Methylobacterium</taxon>
    </lineage>
</organism>
<proteinExistence type="predicted"/>
<dbReference type="Proteomes" id="UP001244297">
    <property type="component" value="Unassembled WGS sequence"/>
</dbReference>
<comment type="caution">
    <text evidence="1">The sequence shown here is derived from an EMBL/GenBank/DDBJ whole genome shotgun (WGS) entry which is preliminary data.</text>
</comment>
<protein>
    <submittedName>
        <fullName evidence="1">Uncharacterized protein</fullName>
    </submittedName>
</protein>
<evidence type="ECO:0000313" key="2">
    <source>
        <dbReference type="Proteomes" id="UP001244297"/>
    </source>
</evidence>
<accession>A0ABT8ANW3</accession>